<dbReference type="Proteomes" id="UP000003639">
    <property type="component" value="Unassembled WGS sequence"/>
</dbReference>
<evidence type="ECO:0000313" key="12">
    <source>
        <dbReference type="EMBL" id="EDN00943.1"/>
    </source>
</evidence>
<evidence type="ECO:0000313" key="13">
    <source>
        <dbReference type="Proteomes" id="UP000003639"/>
    </source>
</evidence>
<evidence type="ECO:0000256" key="1">
    <source>
        <dbReference type="ARBA" id="ARBA00018672"/>
    </source>
</evidence>
<dbReference type="InterPro" id="IPR001789">
    <property type="entry name" value="Sig_transdc_resp-reg_receiver"/>
</dbReference>
<dbReference type="SMART" id="SM00448">
    <property type="entry name" value="REC"/>
    <property type="match status" value="1"/>
</dbReference>
<protein>
    <recommendedName>
        <fullName evidence="1">Stage 0 sporulation protein A homolog</fullName>
    </recommendedName>
</protein>
<dbReference type="Gene3D" id="6.10.250.690">
    <property type="match status" value="1"/>
</dbReference>
<dbReference type="GO" id="GO:0005829">
    <property type="term" value="C:cytosol"/>
    <property type="evidence" value="ECO:0007669"/>
    <property type="project" value="TreeGrafter"/>
</dbReference>
<evidence type="ECO:0000256" key="8">
    <source>
        <dbReference type="PROSITE-ProRule" id="PRU00169"/>
    </source>
</evidence>
<proteinExistence type="predicted"/>
<evidence type="ECO:0000259" key="11">
    <source>
        <dbReference type="PROSITE" id="PS51755"/>
    </source>
</evidence>
<feature type="modified residue" description="4-aspartylphosphate" evidence="8">
    <location>
        <position position="90"/>
    </location>
</feature>
<evidence type="ECO:0000256" key="3">
    <source>
        <dbReference type="ARBA" id="ARBA00023012"/>
    </source>
</evidence>
<dbReference type="PANTHER" id="PTHR48111:SF1">
    <property type="entry name" value="TWO-COMPONENT RESPONSE REGULATOR ORR33"/>
    <property type="match status" value="1"/>
</dbReference>
<reference evidence="12 13" key="2">
    <citation type="submission" date="2007-06" db="EMBL/GenBank/DDBJ databases">
        <title>Draft genome sequence of Pseudoflavonifractor capillosus ATCC 29799.</title>
        <authorList>
            <person name="Sudarsanam P."/>
            <person name="Ley R."/>
            <person name="Guruge J."/>
            <person name="Turnbaugh P.J."/>
            <person name="Mahowald M."/>
            <person name="Liep D."/>
            <person name="Gordon J."/>
        </authorList>
    </citation>
    <scope>NUCLEOTIDE SEQUENCE [LARGE SCALE GENOMIC DNA]</scope>
    <source>
        <strain evidence="12 13">ATCC 29799</strain>
    </source>
</reference>
<sequence length="263" mass="29617">MLRTLIPGRQDTIIIQGKKRREKSGHPLGNMTQGRRVELMRLLVAEDDLKLLKSLKHIFEKNKYMVDAVSTGTEALAYAETEEYDGMVLDIMMPGLDGIAVLRSVRGQGISTPALFLTAKTEVDQRVEGLDAGADDYLSKPFSTSELLARVRAMLRRKDNYVPDLLRAGELVLNRSTYELSCNGQTQALSGREFQIMEMLLQRPNFIITTDAFMSHVWGWDSEVDVSVVWVHISNLRKKLAALKAPATIRFVRNAGYTLEQET</sequence>
<dbReference type="AlphaFoldDB" id="A6NSI6"/>
<keyword evidence="6" id="KW-0804">Transcription</keyword>
<dbReference type="Gene3D" id="1.10.10.10">
    <property type="entry name" value="Winged helix-like DNA-binding domain superfamily/Winged helix DNA-binding domain"/>
    <property type="match status" value="1"/>
</dbReference>
<feature type="DNA-binding region" description="OmpR/PhoB-type" evidence="9">
    <location>
        <begin position="163"/>
        <end position="261"/>
    </location>
</feature>
<comment type="function">
    <text evidence="7">May play the central regulatory role in sporulation. It may be an element of the effector pathway responsible for the activation of sporulation genes in response to nutritional stress. Spo0A may act in concert with spo0H (a sigma factor) to control the expression of some genes that are critical to the sporulation process.</text>
</comment>
<keyword evidence="5 9" id="KW-0238">DNA-binding</keyword>
<keyword evidence="2 8" id="KW-0597">Phosphoprotein</keyword>
<dbReference type="CDD" id="cd00383">
    <property type="entry name" value="trans_reg_C"/>
    <property type="match status" value="1"/>
</dbReference>
<comment type="caution">
    <text evidence="12">The sequence shown here is derived from an EMBL/GenBank/DDBJ whole genome shotgun (WGS) entry which is preliminary data.</text>
</comment>
<evidence type="ECO:0000256" key="6">
    <source>
        <dbReference type="ARBA" id="ARBA00023163"/>
    </source>
</evidence>
<dbReference type="InterPro" id="IPR036388">
    <property type="entry name" value="WH-like_DNA-bd_sf"/>
</dbReference>
<dbReference type="InterPro" id="IPR011006">
    <property type="entry name" value="CheY-like_superfamily"/>
</dbReference>
<evidence type="ECO:0000256" key="4">
    <source>
        <dbReference type="ARBA" id="ARBA00023015"/>
    </source>
</evidence>
<keyword evidence="13" id="KW-1185">Reference proteome</keyword>
<evidence type="ECO:0000256" key="2">
    <source>
        <dbReference type="ARBA" id="ARBA00022553"/>
    </source>
</evidence>
<dbReference type="GO" id="GO:0032993">
    <property type="term" value="C:protein-DNA complex"/>
    <property type="evidence" value="ECO:0007669"/>
    <property type="project" value="TreeGrafter"/>
</dbReference>
<gene>
    <name evidence="12" type="ORF">BACCAP_01165</name>
</gene>
<name>A6NSI6_9FIRM</name>
<dbReference type="EMBL" id="AAXG02000008">
    <property type="protein sequence ID" value="EDN00943.1"/>
    <property type="molecule type" value="Genomic_DNA"/>
</dbReference>
<evidence type="ECO:0000256" key="5">
    <source>
        <dbReference type="ARBA" id="ARBA00023125"/>
    </source>
</evidence>
<keyword evidence="3" id="KW-0902">Two-component regulatory system</keyword>
<dbReference type="SMART" id="SM00862">
    <property type="entry name" value="Trans_reg_C"/>
    <property type="match status" value="1"/>
</dbReference>
<keyword evidence="4" id="KW-0805">Transcription regulation</keyword>
<feature type="domain" description="OmpR/PhoB-type" evidence="11">
    <location>
        <begin position="163"/>
        <end position="261"/>
    </location>
</feature>
<dbReference type="InterPro" id="IPR001867">
    <property type="entry name" value="OmpR/PhoB-type_DNA-bd"/>
</dbReference>
<dbReference type="Pfam" id="PF00486">
    <property type="entry name" value="Trans_reg_C"/>
    <property type="match status" value="1"/>
</dbReference>
<evidence type="ECO:0000259" key="10">
    <source>
        <dbReference type="PROSITE" id="PS50110"/>
    </source>
</evidence>
<evidence type="ECO:0000256" key="9">
    <source>
        <dbReference type="PROSITE-ProRule" id="PRU01091"/>
    </source>
</evidence>
<dbReference type="InterPro" id="IPR039420">
    <property type="entry name" value="WalR-like"/>
</dbReference>
<dbReference type="PROSITE" id="PS50110">
    <property type="entry name" value="RESPONSE_REGULATORY"/>
    <property type="match status" value="1"/>
</dbReference>
<dbReference type="Gene3D" id="3.40.50.2300">
    <property type="match status" value="1"/>
</dbReference>
<dbReference type="PROSITE" id="PS51755">
    <property type="entry name" value="OMPR_PHOB"/>
    <property type="match status" value="1"/>
</dbReference>
<dbReference type="eggNOG" id="COG0745">
    <property type="taxonomic scope" value="Bacteria"/>
</dbReference>
<organism evidence="12 13">
    <name type="scientific">Pseudoflavonifractor capillosus ATCC 29799</name>
    <dbReference type="NCBI Taxonomy" id="411467"/>
    <lineage>
        <taxon>Bacteria</taxon>
        <taxon>Bacillati</taxon>
        <taxon>Bacillota</taxon>
        <taxon>Clostridia</taxon>
        <taxon>Eubacteriales</taxon>
        <taxon>Oscillospiraceae</taxon>
        <taxon>Pseudoflavonifractor</taxon>
    </lineage>
</organism>
<dbReference type="PANTHER" id="PTHR48111">
    <property type="entry name" value="REGULATOR OF RPOS"/>
    <property type="match status" value="1"/>
</dbReference>
<dbReference type="Pfam" id="PF00072">
    <property type="entry name" value="Response_reg"/>
    <property type="match status" value="1"/>
</dbReference>
<evidence type="ECO:0000256" key="7">
    <source>
        <dbReference type="ARBA" id="ARBA00024867"/>
    </source>
</evidence>
<accession>A6NSI6</accession>
<dbReference type="GO" id="GO:0000976">
    <property type="term" value="F:transcription cis-regulatory region binding"/>
    <property type="evidence" value="ECO:0007669"/>
    <property type="project" value="TreeGrafter"/>
</dbReference>
<dbReference type="GO" id="GO:0000156">
    <property type="term" value="F:phosphorelay response regulator activity"/>
    <property type="evidence" value="ECO:0007669"/>
    <property type="project" value="TreeGrafter"/>
</dbReference>
<dbReference type="SUPFAM" id="SSF52172">
    <property type="entry name" value="CheY-like"/>
    <property type="match status" value="1"/>
</dbReference>
<dbReference type="STRING" id="411467.BACCAP_01165"/>
<dbReference type="GO" id="GO:0006355">
    <property type="term" value="P:regulation of DNA-templated transcription"/>
    <property type="evidence" value="ECO:0007669"/>
    <property type="project" value="InterPro"/>
</dbReference>
<feature type="domain" description="Response regulatory" evidence="10">
    <location>
        <begin position="41"/>
        <end position="155"/>
    </location>
</feature>
<reference evidence="12 13" key="1">
    <citation type="submission" date="2007-04" db="EMBL/GenBank/DDBJ databases">
        <authorList>
            <person name="Fulton L."/>
            <person name="Clifton S."/>
            <person name="Fulton B."/>
            <person name="Xu J."/>
            <person name="Minx P."/>
            <person name="Pepin K.H."/>
            <person name="Johnson M."/>
            <person name="Thiruvilangam P."/>
            <person name="Bhonagiri V."/>
            <person name="Nash W.E."/>
            <person name="Mardis E.R."/>
            <person name="Wilson R.K."/>
        </authorList>
    </citation>
    <scope>NUCLEOTIDE SEQUENCE [LARGE SCALE GENOMIC DNA]</scope>
    <source>
        <strain evidence="12 13">ATCC 29799</strain>
    </source>
</reference>